<evidence type="ECO:0000313" key="1">
    <source>
        <dbReference type="EMBL" id="MBO8480207.1"/>
    </source>
</evidence>
<dbReference type="Proteomes" id="UP000823769">
    <property type="component" value="Unassembled WGS sequence"/>
</dbReference>
<protein>
    <submittedName>
        <fullName evidence="1">Uncharacterized protein</fullName>
    </submittedName>
</protein>
<organism evidence="1 2">
    <name type="scientific">Candidatus Cryptobacteroides avistercoris</name>
    <dbReference type="NCBI Taxonomy" id="2840758"/>
    <lineage>
        <taxon>Bacteria</taxon>
        <taxon>Pseudomonadati</taxon>
        <taxon>Bacteroidota</taxon>
        <taxon>Bacteroidia</taxon>
        <taxon>Bacteroidales</taxon>
        <taxon>Candidatus Cryptobacteroides</taxon>
    </lineage>
</organism>
<sequence>MQQSKQIIFRFRIALFLLPLFCGGEKAAAQDYSLAERLGYSAELMAEGFGEDHSFLTLDVRLRFALSPYFSVFVPFDGSELLYDKRGAKHYDFAVKSGLGLRINHGLHSNGELAASLAGLSTIGEANENYWQLRLMGEYVMPASSRYRSICAIGVEYLAPYGPSSRFGGFYLVVSLGIFL</sequence>
<proteinExistence type="predicted"/>
<reference evidence="1" key="1">
    <citation type="submission" date="2020-10" db="EMBL/GenBank/DDBJ databases">
        <authorList>
            <person name="Gilroy R."/>
        </authorList>
    </citation>
    <scope>NUCLEOTIDE SEQUENCE</scope>
    <source>
        <strain evidence="1">B3-1481</strain>
    </source>
</reference>
<gene>
    <name evidence="1" type="ORF">IAB76_03735</name>
</gene>
<dbReference type="EMBL" id="JADILW010000057">
    <property type="protein sequence ID" value="MBO8480207.1"/>
    <property type="molecule type" value="Genomic_DNA"/>
</dbReference>
<dbReference type="AlphaFoldDB" id="A0A9D9IX29"/>
<accession>A0A9D9IX29</accession>
<evidence type="ECO:0000313" key="2">
    <source>
        <dbReference type="Proteomes" id="UP000823769"/>
    </source>
</evidence>
<name>A0A9D9IX29_9BACT</name>
<comment type="caution">
    <text evidence="1">The sequence shown here is derived from an EMBL/GenBank/DDBJ whole genome shotgun (WGS) entry which is preliminary data.</text>
</comment>
<reference evidence="1" key="2">
    <citation type="journal article" date="2021" name="PeerJ">
        <title>Extensive microbial diversity within the chicken gut microbiome revealed by metagenomics and culture.</title>
        <authorList>
            <person name="Gilroy R."/>
            <person name="Ravi A."/>
            <person name="Getino M."/>
            <person name="Pursley I."/>
            <person name="Horton D.L."/>
            <person name="Alikhan N.F."/>
            <person name="Baker D."/>
            <person name="Gharbi K."/>
            <person name="Hall N."/>
            <person name="Watson M."/>
            <person name="Adriaenssens E.M."/>
            <person name="Foster-Nyarko E."/>
            <person name="Jarju S."/>
            <person name="Secka A."/>
            <person name="Antonio M."/>
            <person name="Oren A."/>
            <person name="Chaudhuri R.R."/>
            <person name="La Ragione R."/>
            <person name="Hildebrand F."/>
            <person name="Pallen M.J."/>
        </authorList>
    </citation>
    <scope>NUCLEOTIDE SEQUENCE</scope>
    <source>
        <strain evidence="1">B3-1481</strain>
    </source>
</reference>